<dbReference type="CDD" id="cd03445">
    <property type="entry name" value="Thioesterase_II_repeat2"/>
    <property type="match status" value="1"/>
</dbReference>
<dbReference type="SUPFAM" id="SSF54637">
    <property type="entry name" value="Thioesterase/thiol ester dehydrase-isomerase"/>
    <property type="match status" value="2"/>
</dbReference>
<organism evidence="7 8">
    <name type="scientific">Coccidioides immitis RMSCC 2394</name>
    <dbReference type="NCBI Taxonomy" id="404692"/>
    <lineage>
        <taxon>Eukaryota</taxon>
        <taxon>Fungi</taxon>
        <taxon>Dikarya</taxon>
        <taxon>Ascomycota</taxon>
        <taxon>Pezizomycotina</taxon>
        <taxon>Eurotiomycetes</taxon>
        <taxon>Eurotiomycetidae</taxon>
        <taxon>Onygenales</taxon>
        <taxon>Onygenaceae</taxon>
        <taxon>Coccidioides</taxon>
    </lineage>
</organism>
<sequence>MFVLFTGVTREAWSSSLRSTFPASFPSSLSRLYSGIKRGEELHPYCSQYTAGCDSDHMAPSSSSAPLPEKNPAVDESTYPTAPQPPAYLPLVKLFALDRLDAGTESPSGHKYERFRAKYAPLRPREFRVAYGGYVFGHSAYAAAKTVDKGMLIHNITGSFTAPGTGSIPFTFYVRHVREGQTYCLRAVDVRQKEEICFSCLVSFKRVESSYNFSFQPPMDIDGRYKVALQGIKRENQPLAPSLDTPQWTEEVEKGLRPAVPFSGTDIRKVKMKRYNEMVGAKEDPTRYRQVHFYRLFGLPGDDEEGSGYGRDDIAALRARDEAGEFDNLHICAHLFASDRNSLWLIAWALNRAQRVRRIASLSHTVVIHTHGPAMRMIDWDRLDVHAGAEGTADLGEGRGRKWFTIEARTTRAGENRALHQGQIWGPDGTLVATTIQDGLLRVWDDGVKL</sequence>
<dbReference type="EMBL" id="DS028098">
    <property type="protein sequence ID" value="KMP08627.1"/>
    <property type="molecule type" value="Genomic_DNA"/>
</dbReference>
<dbReference type="GO" id="GO:0047617">
    <property type="term" value="F:fatty acyl-CoA hydrolase activity"/>
    <property type="evidence" value="ECO:0007669"/>
    <property type="project" value="InterPro"/>
</dbReference>
<proteinExistence type="inferred from homology"/>
<dbReference type="GO" id="GO:0009062">
    <property type="term" value="P:fatty acid catabolic process"/>
    <property type="evidence" value="ECO:0007669"/>
    <property type="project" value="TreeGrafter"/>
</dbReference>
<evidence type="ECO:0000256" key="1">
    <source>
        <dbReference type="ARBA" id="ARBA00006538"/>
    </source>
</evidence>
<feature type="repeat" description="WD" evidence="3">
    <location>
        <begin position="425"/>
        <end position="445"/>
    </location>
</feature>
<protein>
    <recommendedName>
        <fullName evidence="9">Acyl-CoA thioesterase II</fullName>
    </recommendedName>
</protein>
<evidence type="ECO:0000256" key="4">
    <source>
        <dbReference type="SAM" id="MobiDB-lite"/>
    </source>
</evidence>
<dbReference type="PANTHER" id="PTHR11066:SF64">
    <property type="entry name" value="ACYL-COA THIOESTERASE (AFU_ORTHOLOGUE AFUA_1G12060)"/>
    <property type="match status" value="1"/>
</dbReference>
<keyword evidence="3" id="KW-0853">WD repeat</keyword>
<dbReference type="GO" id="GO:0006637">
    <property type="term" value="P:acyl-CoA metabolic process"/>
    <property type="evidence" value="ECO:0007669"/>
    <property type="project" value="InterPro"/>
</dbReference>
<accession>A0A0J7BEQ4</accession>
<dbReference type="CDD" id="cd03444">
    <property type="entry name" value="Thioesterase_II_repeat1"/>
    <property type="match status" value="1"/>
</dbReference>
<dbReference type="Pfam" id="PF20789">
    <property type="entry name" value="4HBT_3C"/>
    <property type="match status" value="1"/>
</dbReference>
<dbReference type="Pfam" id="PF13622">
    <property type="entry name" value="4HBT_3"/>
    <property type="match status" value="1"/>
</dbReference>
<evidence type="ECO:0000313" key="8">
    <source>
        <dbReference type="Proteomes" id="UP000054565"/>
    </source>
</evidence>
<feature type="domain" description="Acyl-CoA thioesterase-like C-terminal" evidence="6">
    <location>
        <begin position="359"/>
        <end position="440"/>
    </location>
</feature>
<evidence type="ECO:0000256" key="3">
    <source>
        <dbReference type="PROSITE-ProRule" id="PRU00221"/>
    </source>
</evidence>
<dbReference type="InterPro" id="IPR049450">
    <property type="entry name" value="ACOT8-like_C"/>
</dbReference>
<dbReference type="Gene3D" id="2.40.160.210">
    <property type="entry name" value="Acyl-CoA thioesterase, double hotdog domain"/>
    <property type="match status" value="1"/>
</dbReference>
<dbReference type="InterPro" id="IPR029069">
    <property type="entry name" value="HotDog_dom_sf"/>
</dbReference>
<feature type="region of interest" description="Disordered" evidence="4">
    <location>
        <begin position="57"/>
        <end position="82"/>
    </location>
</feature>
<comment type="similarity">
    <text evidence="1">Belongs to the C/M/P thioester hydrolase family.</text>
</comment>
<evidence type="ECO:0000256" key="2">
    <source>
        <dbReference type="ARBA" id="ARBA00022801"/>
    </source>
</evidence>
<dbReference type="GO" id="GO:0005782">
    <property type="term" value="C:peroxisomal matrix"/>
    <property type="evidence" value="ECO:0007669"/>
    <property type="project" value="UniProtKB-SubCell"/>
</dbReference>
<dbReference type="InterPro" id="IPR049449">
    <property type="entry name" value="TesB_ACOT8-like_N"/>
</dbReference>
<dbReference type="STRING" id="404692.A0A0J7BEQ4"/>
<feature type="domain" description="Acyl-CoA thioesterase-like N-terminal HotDog" evidence="5">
    <location>
        <begin position="129"/>
        <end position="204"/>
    </location>
</feature>
<dbReference type="PANTHER" id="PTHR11066">
    <property type="entry name" value="ACYL-COA THIOESTERASE"/>
    <property type="match status" value="1"/>
</dbReference>
<dbReference type="InterPro" id="IPR003703">
    <property type="entry name" value="Acyl_CoA_thio"/>
</dbReference>
<evidence type="ECO:0000259" key="5">
    <source>
        <dbReference type="Pfam" id="PF13622"/>
    </source>
</evidence>
<evidence type="ECO:0000259" key="6">
    <source>
        <dbReference type="Pfam" id="PF20789"/>
    </source>
</evidence>
<dbReference type="PROSITE" id="PS50082">
    <property type="entry name" value="WD_REPEATS_2"/>
    <property type="match status" value="1"/>
</dbReference>
<dbReference type="OrthoDB" id="68328at2759"/>
<dbReference type="InterPro" id="IPR001680">
    <property type="entry name" value="WD40_rpt"/>
</dbReference>
<evidence type="ECO:0000313" key="7">
    <source>
        <dbReference type="EMBL" id="KMP08627.1"/>
    </source>
</evidence>
<dbReference type="AlphaFoldDB" id="A0A0J7BEQ4"/>
<name>A0A0J7BEQ4_COCIT</name>
<evidence type="ECO:0008006" key="9">
    <source>
        <dbReference type="Google" id="ProtNLM"/>
    </source>
</evidence>
<gene>
    <name evidence="7" type="ORF">CIRG_08308</name>
</gene>
<reference evidence="8" key="1">
    <citation type="journal article" date="2010" name="Genome Res.">
        <title>Population genomic sequencing of Coccidioides fungi reveals recent hybridization and transposon control.</title>
        <authorList>
            <person name="Neafsey D.E."/>
            <person name="Barker B.M."/>
            <person name="Sharpton T.J."/>
            <person name="Stajich J.E."/>
            <person name="Park D.J."/>
            <person name="Whiston E."/>
            <person name="Hung C.-Y."/>
            <person name="McMahan C."/>
            <person name="White J."/>
            <person name="Sykes S."/>
            <person name="Heiman D."/>
            <person name="Young S."/>
            <person name="Zeng Q."/>
            <person name="Abouelleil A."/>
            <person name="Aftuck L."/>
            <person name="Bessette D."/>
            <person name="Brown A."/>
            <person name="FitzGerald M."/>
            <person name="Lui A."/>
            <person name="Macdonald J.P."/>
            <person name="Priest M."/>
            <person name="Orbach M.J."/>
            <person name="Galgiani J.N."/>
            <person name="Kirkland T.N."/>
            <person name="Cole G.T."/>
            <person name="Birren B.W."/>
            <person name="Henn M.R."/>
            <person name="Taylor J.W."/>
            <person name="Rounsley S.D."/>
        </authorList>
    </citation>
    <scope>NUCLEOTIDE SEQUENCE [LARGE SCALE GENOMIC DNA]</scope>
    <source>
        <strain evidence="8">RMSCC 2394</strain>
    </source>
</reference>
<keyword evidence="2" id="KW-0378">Hydrolase</keyword>
<dbReference type="Proteomes" id="UP000054565">
    <property type="component" value="Unassembled WGS sequence"/>
</dbReference>
<dbReference type="InterPro" id="IPR042171">
    <property type="entry name" value="Acyl-CoA_hotdog"/>
</dbReference>